<dbReference type="EMBL" id="JAUQTA010000001">
    <property type="protein sequence ID" value="MDO7867629.1"/>
    <property type="molecule type" value="Genomic_DNA"/>
</dbReference>
<dbReference type="PROSITE" id="PS51257">
    <property type="entry name" value="PROKAR_LIPOPROTEIN"/>
    <property type="match status" value="1"/>
</dbReference>
<dbReference type="RefSeq" id="WP_305027018.1">
    <property type="nucleotide sequence ID" value="NZ_JAUQTA010000001.1"/>
</dbReference>
<evidence type="ECO:0000313" key="4">
    <source>
        <dbReference type="EMBL" id="MDO7867629.1"/>
    </source>
</evidence>
<evidence type="ECO:0000259" key="3">
    <source>
        <dbReference type="Pfam" id="PF19843"/>
    </source>
</evidence>
<feature type="domain" description="DUF6318" evidence="3">
    <location>
        <begin position="48"/>
        <end position="160"/>
    </location>
</feature>
<dbReference type="Pfam" id="PF19843">
    <property type="entry name" value="DUF6318"/>
    <property type="match status" value="1"/>
</dbReference>
<accession>A0ABT9B011</accession>
<feature type="compositionally biased region" description="Low complexity" evidence="1">
    <location>
        <begin position="28"/>
        <end position="50"/>
    </location>
</feature>
<feature type="chain" id="PRO_5046981839" evidence="2">
    <location>
        <begin position="24"/>
        <end position="185"/>
    </location>
</feature>
<evidence type="ECO:0000313" key="5">
    <source>
        <dbReference type="Proteomes" id="UP001233314"/>
    </source>
</evidence>
<feature type="region of interest" description="Disordered" evidence="1">
    <location>
        <begin position="26"/>
        <end position="50"/>
    </location>
</feature>
<organism evidence="4 5">
    <name type="scientific">Nocardioides jiangxiensis</name>
    <dbReference type="NCBI Taxonomy" id="3064524"/>
    <lineage>
        <taxon>Bacteria</taxon>
        <taxon>Bacillati</taxon>
        <taxon>Actinomycetota</taxon>
        <taxon>Actinomycetes</taxon>
        <taxon>Propionibacteriales</taxon>
        <taxon>Nocardioidaceae</taxon>
        <taxon>Nocardioides</taxon>
    </lineage>
</organism>
<keyword evidence="5" id="KW-1185">Reference proteome</keyword>
<reference evidence="4 5" key="1">
    <citation type="submission" date="2023-07" db="EMBL/GenBank/DDBJ databases">
        <title>Nocardioides sp. nov WY-20 isolated from soil.</title>
        <authorList>
            <person name="Liu B."/>
            <person name="Wan Y."/>
        </authorList>
    </citation>
    <scope>NUCLEOTIDE SEQUENCE [LARGE SCALE GENOMIC DNA]</scope>
    <source>
        <strain evidence="4 5">WY-20</strain>
    </source>
</reference>
<feature type="signal peptide" evidence="2">
    <location>
        <begin position="1"/>
        <end position="23"/>
    </location>
</feature>
<comment type="caution">
    <text evidence="4">The sequence shown here is derived from an EMBL/GenBank/DDBJ whole genome shotgun (WGS) entry which is preliminary data.</text>
</comment>
<keyword evidence="2" id="KW-0732">Signal</keyword>
<proteinExistence type="predicted"/>
<gene>
    <name evidence="4" type="ORF">Q5722_04515</name>
</gene>
<protein>
    <submittedName>
        <fullName evidence="4">DUF6318 family protein</fullName>
    </submittedName>
</protein>
<evidence type="ECO:0000256" key="2">
    <source>
        <dbReference type="SAM" id="SignalP"/>
    </source>
</evidence>
<sequence length="185" mass="19909">MAPHRLTAPAVAVVLVLGLAACGNDPKPSASSDAPTPTVSSSPTGPVAPVLPDLARRNDAVGAKAFVKYWFAAVTYAMHTGDTEPFMAVSVKECKTCSNLKREIEAIYGDGQLRGGGWVVRAVEADPKTEPPLYRFAVRVEQAPQAVMSGRERTSDRQPRQRFLFYAGARWSGGFEFLGLDRLDG</sequence>
<evidence type="ECO:0000256" key="1">
    <source>
        <dbReference type="SAM" id="MobiDB-lite"/>
    </source>
</evidence>
<dbReference type="Proteomes" id="UP001233314">
    <property type="component" value="Unassembled WGS sequence"/>
</dbReference>
<name>A0ABT9B011_9ACTN</name>
<dbReference type="InterPro" id="IPR046281">
    <property type="entry name" value="DUF6318"/>
</dbReference>